<proteinExistence type="predicted"/>
<protein>
    <recommendedName>
        <fullName evidence="4">YggT family protein</fullName>
    </recommendedName>
</protein>
<gene>
    <name evidence="2" type="ORF">SAMN05216274_11478</name>
</gene>
<evidence type="ECO:0008006" key="4">
    <source>
        <dbReference type="Google" id="ProtNLM"/>
    </source>
</evidence>
<sequence>MILGIMVVCEIGFWAVIVLGLFTRYILKTPRV</sequence>
<reference evidence="2 3" key="1">
    <citation type="submission" date="2016-10" db="EMBL/GenBank/DDBJ databases">
        <authorList>
            <person name="Varghese N."/>
            <person name="Submissions S."/>
        </authorList>
    </citation>
    <scope>NUCLEOTIDE SEQUENCE [LARGE SCALE GENOMIC DNA]</scope>
    <source>
        <strain evidence="2 3">GMCC 1.11211</strain>
    </source>
</reference>
<evidence type="ECO:0000313" key="2">
    <source>
        <dbReference type="EMBL" id="SFH77052.1"/>
    </source>
</evidence>
<keyword evidence="1" id="KW-0812">Transmembrane</keyword>
<name>A0ABY1EGJ8_9MICO</name>
<dbReference type="Proteomes" id="UP000199681">
    <property type="component" value="Unassembled WGS sequence"/>
</dbReference>
<accession>A0ABY1EGJ8</accession>
<organism evidence="2 3">
    <name type="scientific">Cryobacterium levicorallinum</name>
    <dbReference type="NCBI Taxonomy" id="995038"/>
    <lineage>
        <taxon>Bacteria</taxon>
        <taxon>Bacillati</taxon>
        <taxon>Actinomycetota</taxon>
        <taxon>Actinomycetes</taxon>
        <taxon>Micrococcales</taxon>
        <taxon>Microbacteriaceae</taxon>
        <taxon>Cryobacterium</taxon>
    </lineage>
</organism>
<feature type="transmembrane region" description="Helical" evidence="1">
    <location>
        <begin position="7"/>
        <end position="27"/>
    </location>
</feature>
<dbReference type="EMBL" id="FOPW01000014">
    <property type="protein sequence ID" value="SFH77052.1"/>
    <property type="molecule type" value="Genomic_DNA"/>
</dbReference>
<keyword evidence="3" id="KW-1185">Reference proteome</keyword>
<evidence type="ECO:0000256" key="1">
    <source>
        <dbReference type="SAM" id="Phobius"/>
    </source>
</evidence>
<comment type="caution">
    <text evidence="2">The sequence shown here is derived from an EMBL/GenBank/DDBJ whole genome shotgun (WGS) entry which is preliminary data.</text>
</comment>
<evidence type="ECO:0000313" key="3">
    <source>
        <dbReference type="Proteomes" id="UP000199681"/>
    </source>
</evidence>
<keyword evidence="1" id="KW-0472">Membrane</keyword>
<keyword evidence="1" id="KW-1133">Transmembrane helix</keyword>